<evidence type="ECO:0000256" key="1">
    <source>
        <dbReference type="SAM" id="MobiDB-lite"/>
    </source>
</evidence>
<organism evidence="2 3">
    <name type="scientific">Streptomyces halobius</name>
    <dbReference type="NCBI Taxonomy" id="2879846"/>
    <lineage>
        <taxon>Bacteria</taxon>
        <taxon>Bacillati</taxon>
        <taxon>Actinomycetota</taxon>
        <taxon>Actinomycetes</taxon>
        <taxon>Kitasatosporales</taxon>
        <taxon>Streptomycetaceae</taxon>
        <taxon>Streptomyces</taxon>
    </lineage>
</organism>
<feature type="compositionally biased region" description="Basic and acidic residues" evidence="1">
    <location>
        <begin position="38"/>
        <end position="54"/>
    </location>
</feature>
<reference evidence="2" key="1">
    <citation type="submission" date="2021-10" db="EMBL/GenBank/DDBJ databases">
        <title>Streptomyces nigrumlapis sp.nov.,an antimicrobial producing actinobacterium isolated from Black Gobi rocks.</title>
        <authorList>
            <person name="Wen Y."/>
            <person name="Zhang W."/>
            <person name="Liu X.G."/>
        </authorList>
    </citation>
    <scope>NUCLEOTIDE SEQUENCE</scope>
    <source>
        <strain evidence="2">ST13-2-2</strain>
    </source>
</reference>
<name>A0ABY4MG57_9ACTN</name>
<accession>A0ABY4MG57</accession>
<protein>
    <submittedName>
        <fullName evidence="2">Uncharacterized protein</fullName>
    </submittedName>
</protein>
<evidence type="ECO:0000313" key="3">
    <source>
        <dbReference type="Proteomes" id="UP000830115"/>
    </source>
</evidence>
<dbReference type="Proteomes" id="UP000830115">
    <property type="component" value="Chromosome"/>
</dbReference>
<keyword evidence="3" id="KW-1185">Reference proteome</keyword>
<dbReference type="RefSeq" id="WP_248867621.1">
    <property type="nucleotide sequence ID" value="NZ_CP086322.1"/>
</dbReference>
<sequence length="96" mass="9969">MSVPAATDNGPKRARAAAPAPVMRLDGGDAGAPSGEDDAVRDGACGEREARPDECGSGGMPHTGGMPYMGDSVYGVRIRWWTARRVVTAPKDISRA</sequence>
<proteinExistence type="predicted"/>
<feature type="region of interest" description="Disordered" evidence="1">
    <location>
        <begin position="1"/>
        <end position="68"/>
    </location>
</feature>
<evidence type="ECO:0000313" key="2">
    <source>
        <dbReference type="EMBL" id="UQA96698.1"/>
    </source>
</evidence>
<dbReference type="EMBL" id="CP086322">
    <property type="protein sequence ID" value="UQA96698.1"/>
    <property type="molecule type" value="Genomic_DNA"/>
</dbReference>
<gene>
    <name evidence="2" type="ORF">K9S39_36835</name>
</gene>